<evidence type="ECO:0000313" key="2">
    <source>
        <dbReference type="Proteomes" id="UP000824209"/>
    </source>
</evidence>
<reference evidence="1" key="1">
    <citation type="journal article" date="2021" name="PeerJ">
        <title>Extensive microbial diversity within the chicken gut microbiome revealed by metagenomics and culture.</title>
        <authorList>
            <person name="Gilroy R."/>
            <person name="Ravi A."/>
            <person name="Getino M."/>
            <person name="Pursley I."/>
            <person name="Horton D.L."/>
            <person name="Alikhan N.F."/>
            <person name="Baker D."/>
            <person name="Gharbi K."/>
            <person name="Hall N."/>
            <person name="Watson M."/>
            <person name="Adriaenssens E.M."/>
            <person name="Foster-Nyarko E."/>
            <person name="Jarju S."/>
            <person name="Secka A."/>
            <person name="Antonio M."/>
            <person name="Oren A."/>
            <person name="Chaudhuri R.R."/>
            <person name="La Ragione R."/>
            <person name="Hildebrand F."/>
            <person name="Pallen M.J."/>
        </authorList>
    </citation>
    <scope>NUCLEOTIDE SEQUENCE</scope>
    <source>
        <strain evidence="1">ChiBcec8-14828</strain>
    </source>
</reference>
<protein>
    <submittedName>
        <fullName evidence="1">Uncharacterized protein</fullName>
    </submittedName>
</protein>
<comment type="caution">
    <text evidence="1">The sequence shown here is derived from an EMBL/GenBank/DDBJ whole genome shotgun (WGS) entry which is preliminary data.</text>
</comment>
<organism evidence="1 2">
    <name type="scientific">Candidatus Ruthenibacterium avium</name>
    <dbReference type="NCBI Taxonomy" id="2838751"/>
    <lineage>
        <taxon>Bacteria</taxon>
        <taxon>Bacillati</taxon>
        <taxon>Bacillota</taxon>
        <taxon>Clostridia</taxon>
        <taxon>Eubacteriales</taxon>
        <taxon>Oscillospiraceae</taxon>
        <taxon>Ruthenibacterium</taxon>
    </lineage>
</organism>
<accession>A0A9D2M325</accession>
<gene>
    <name evidence="1" type="ORF">H9943_04985</name>
</gene>
<name>A0A9D2M325_9FIRM</name>
<dbReference type="AlphaFoldDB" id="A0A9D2M325"/>
<sequence length="190" mass="20370">MPFFITDSATPIAAEALPALKLTEFCGQPARGCIYAYLKCYLYHGDFFYQFTVFDETPPPTQYAAVALSCDVSGSPWLSLRVGFHTPVCLEVHTAEETDGSVSSTALSCEDASRFSGGDEQGLYWGAQGIVPAAVFEKVFGSVPHAGSFLMANAFLYDTREKAFGAAFEVSESAGVPCAEGMQPLVVVPY</sequence>
<reference evidence="1" key="2">
    <citation type="submission" date="2021-04" db="EMBL/GenBank/DDBJ databases">
        <authorList>
            <person name="Gilroy R."/>
        </authorList>
    </citation>
    <scope>NUCLEOTIDE SEQUENCE</scope>
    <source>
        <strain evidence="1">ChiBcec8-14828</strain>
    </source>
</reference>
<proteinExistence type="predicted"/>
<dbReference type="Proteomes" id="UP000824209">
    <property type="component" value="Unassembled WGS sequence"/>
</dbReference>
<evidence type="ECO:0000313" key="1">
    <source>
        <dbReference type="EMBL" id="HJB39736.1"/>
    </source>
</evidence>
<dbReference type="EMBL" id="DWYA01000048">
    <property type="protein sequence ID" value="HJB39736.1"/>
    <property type="molecule type" value="Genomic_DNA"/>
</dbReference>